<sequence>MHEFLEPLGITQYRLAKANGVSQRRIGEIVSGDHTVTADTGLRLSRYFGVSDKFWIGLQADFDAAMTKEKLADQPWPGGGALSLRKGTRARAGSATPGNR</sequence>
<dbReference type="InterPro" id="IPR001387">
    <property type="entry name" value="Cro/C1-type_HTH"/>
</dbReference>
<evidence type="ECO:0000259" key="3">
    <source>
        <dbReference type="Pfam" id="PF01381"/>
    </source>
</evidence>
<name>A0ABN6GMK4_9GAMM</name>
<dbReference type="CDD" id="cd00093">
    <property type="entry name" value="HTH_XRE"/>
    <property type="match status" value="1"/>
</dbReference>
<dbReference type="PANTHER" id="PTHR36924:SF1">
    <property type="entry name" value="ANTITOXIN HIGA-1"/>
    <property type="match status" value="1"/>
</dbReference>
<dbReference type="EMBL" id="AP024684">
    <property type="protein sequence ID" value="BCX41978.1"/>
    <property type="molecule type" value="Genomic_DNA"/>
</dbReference>
<keyword evidence="1" id="KW-0238">DNA-binding</keyword>
<dbReference type="InterPro" id="IPR013430">
    <property type="entry name" value="Toxin_antidote_HigA"/>
</dbReference>
<accession>A0ABN6GMK4</accession>
<keyword evidence="5" id="KW-1185">Reference proteome</keyword>
<evidence type="ECO:0000256" key="1">
    <source>
        <dbReference type="ARBA" id="ARBA00023125"/>
    </source>
</evidence>
<organism evidence="4 5">
    <name type="scientific">Stenotrophomonas pavanii</name>
    <dbReference type="NCBI Taxonomy" id="487698"/>
    <lineage>
        <taxon>Bacteria</taxon>
        <taxon>Pseudomonadati</taxon>
        <taxon>Pseudomonadota</taxon>
        <taxon>Gammaproteobacteria</taxon>
        <taxon>Lysobacterales</taxon>
        <taxon>Lysobacteraceae</taxon>
        <taxon>Stenotrophomonas</taxon>
    </lineage>
</organism>
<dbReference type="NCBIfam" id="TIGR02607">
    <property type="entry name" value="antidote_HigA"/>
    <property type="match status" value="1"/>
</dbReference>
<evidence type="ECO:0000313" key="4">
    <source>
        <dbReference type="EMBL" id="BCX41978.1"/>
    </source>
</evidence>
<dbReference type="Proteomes" id="UP000825066">
    <property type="component" value="Chromosome"/>
</dbReference>
<feature type="domain" description="HTH cro/C1-type" evidence="3">
    <location>
        <begin position="3"/>
        <end position="51"/>
    </location>
</feature>
<dbReference type="PANTHER" id="PTHR36924">
    <property type="entry name" value="ANTITOXIN HIGA-1"/>
    <property type="match status" value="1"/>
</dbReference>
<reference evidence="4 5" key="1">
    <citation type="submission" date="2021-05" db="EMBL/GenBank/DDBJ databases">
        <title>Complete Genome Sequence of Stenotrophomonas pavanii strain Y.</title>
        <authorList>
            <person name="Dohra H."/>
            <person name="Mohad Din A.R.J."/>
            <person name="Suzuki K."/>
            <person name="Fatma A."/>
            <person name="Honjyo M."/>
            <person name="Nishimura T."/>
            <person name="Moriuch R."/>
            <person name="Masuda K."/>
            <person name="Minoura A."/>
            <person name="Tashiro Y."/>
            <person name="Futamata H."/>
        </authorList>
    </citation>
    <scope>NUCLEOTIDE SEQUENCE [LARGE SCALE GENOMIC DNA]</scope>
    <source>
        <strain evidence="5">Y</strain>
    </source>
</reference>
<gene>
    <name evidence="4" type="primary">vapI</name>
    <name evidence="4" type="ORF">STNY_R01250</name>
</gene>
<feature type="region of interest" description="Disordered" evidence="2">
    <location>
        <begin position="72"/>
        <end position="100"/>
    </location>
</feature>
<evidence type="ECO:0000256" key="2">
    <source>
        <dbReference type="SAM" id="MobiDB-lite"/>
    </source>
</evidence>
<dbReference type="Pfam" id="PF01381">
    <property type="entry name" value="HTH_3"/>
    <property type="match status" value="1"/>
</dbReference>
<evidence type="ECO:0000313" key="5">
    <source>
        <dbReference type="Proteomes" id="UP000825066"/>
    </source>
</evidence>
<protein>
    <submittedName>
        <fullName evidence="4">Transcriptional regulator</fullName>
    </submittedName>
</protein>
<proteinExistence type="predicted"/>